<gene>
    <name evidence="6" type="ORF">SAMN02745117_02082</name>
</gene>
<dbReference type="Proteomes" id="UP000184327">
    <property type="component" value="Unassembled WGS sequence"/>
</dbReference>
<evidence type="ECO:0000259" key="5">
    <source>
        <dbReference type="Pfam" id="PF01258"/>
    </source>
</evidence>
<dbReference type="SUPFAM" id="SSF109635">
    <property type="entry name" value="DnaK suppressor protein DksA, alpha-hairpin domain"/>
    <property type="match status" value="1"/>
</dbReference>
<evidence type="ECO:0000256" key="3">
    <source>
        <dbReference type="ARBA" id="ARBA00022833"/>
    </source>
</evidence>
<evidence type="ECO:0000313" key="7">
    <source>
        <dbReference type="Proteomes" id="UP000184327"/>
    </source>
</evidence>
<dbReference type="STRING" id="1122156.SAMN02745117_02082"/>
<dbReference type="SUPFAM" id="SSF57716">
    <property type="entry name" value="Glucocorticoid receptor-like (DNA-binding domain)"/>
    <property type="match status" value="1"/>
</dbReference>
<dbReference type="AlphaFoldDB" id="A0A1M5C6P2"/>
<feature type="zinc finger region" description="dksA C4-type" evidence="4">
    <location>
        <begin position="88"/>
        <end position="112"/>
    </location>
</feature>
<dbReference type="PANTHER" id="PTHR33823:SF4">
    <property type="entry name" value="GENERAL STRESS PROTEIN 16O"/>
    <property type="match status" value="1"/>
</dbReference>
<feature type="domain" description="Zinc finger DksA/TraR C4-type" evidence="5">
    <location>
        <begin position="83"/>
        <end position="117"/>
    </location>
</feature>
<dbReference type="Pfam" id="PF01258">
    <property type="entry name" value="zf-dskA_traR"/>
    <property type="match status" value="1"/>
</dbReference>
<keyword evidence="2" id="KW-0863">Zinc-finger</keyword>
<dbReference type="GO" id="GO:0008270">
    <property type="term" value="F:zinc ion binding"/>
    <property type="evidence" value="ECO:0007669"/>
    <property type="project" value="UniProtKB-KW"/>
</dbReference>
<dbReference type="InterPro" id="IPR037187">
    <property type="entry name" value="DnaK_N"/>
</dbReference>
<keyword evidence="3" id="KW-0862">Zinc</keyword>
<evidence type="ECO:0000256" key="1">
    <source>
        <dbReference type="ARBA" id="ARBA00022723"/>
    </source>
</evidence>
<name>A0A1M5C6P2_9BURK</name>
<dbReference type="InterPro" id="IPR000962">
    <property type="entry name" value="Znf_DskA_TraR"/>
</dbReference>
<reference evidence="6 7" key="1">
    <citation type="submission" date="2016-11" db="EMBL/GenBank/DDBJ databases">
        <authorList>
            <person name="Jaros S."/>
            <person name="Januszkiewicz K."/>
            <person name="Wedrychowicz H."/>
        </authorList>
    </citation>
    <scope>NUCLEOTIDE SEQUENCE [LARGE SCALE GENOMIC DNA]</scope>
    <source>
        <strain evidence="6 7">DSM 16112</strain>
    </source>
</reference>
<evidence type="ECO:0000256" key="4">
    <source>
        <dbReference type="PROSITE-ProRule" id="PRU00510"/>
    </source>
</evidence>
<sequence>MTVHTPKDWAEFRDRLLARKQELLAEIHAVEEGMEAGSGLGDVMDTKDAARKQENLDVRRAEVQRDETELADVVAALQRIADGSYGECIDCGREIDIRRLQARPESMRCIACKEKVEAAAHH</sequence>
<proteinExistence type="predicted"/>
<dbReference type="PROSITE" id="PS51128">
    <property type="entry name" value="ZF_DKSA_2"/>
    <property type="match status" value="1"/>
</dbReference>
<evidence type="ECO:0000256" key="2">
    <source>
        <dbReference type="ARBA" id="ARBA00022771"/>
    </source>
</evidence>
<organism evidence="6 7">
    <name type="scientific">Lampropedia hyalina DSM 16112</name>
    <dbReference type="NCBI Taxonomy" id="1122156"/>
    <lineage>
        <taxon>Bacteria</taxon>
        <taxon>Pseudomonadati</taxon>
        <taxon>Pseudomonadota</taxon>
        <taxon>Betaproteobacteria</taxon>
        <taxon>Burkholderiales</taxon>
        <taxon>Comamonadaceae</taxon>
        <taxon>Lampropedia</taxon>
    </lineage>
</organism>
<evidence type="ECO:0000313" key="6">
    <source>
        <dbReference type="EMBL" id="SHF50381.1"/>
    </source>
</evidence>
<accession>A0A1M5C6P2</accession>
<keyword evidence="1" id="KW-0479">Metal-binding</keyword>
<keyword evidence="7" id="KW-1185">Reference proteome</keyword>
<dbReference type="OrthoDB" id="9811543at2"/>
<dbReference type="EMBL" id="FQUZ01000025">
    <property type="protein sequence ID" value="SHF50381.1"/>
    <property type="molecule type" value="Genomic_DNA"/>
</dbReference>
<dbReference type="Gene3D" id="1.20.120.910">
    <property type="entry name" value="DksA, coiled-coil domain"/>
    <property type="match status" value="1"/>
</dbReference>
<dbReference type="PANTHER" id="PTHR33823">
    <property type="entry name" value="RNA POLYMERASE-BINDING TRANSCRIPTION FACTOR DKSA-RELATED"/>
    <property type="match status" value="1"/>
</dbReference>
<protein>
    <submittedName>
        <fullName evidence="6">Transcriptional regulator, TraR/DksA family</fullName>
    </submittedName>
</protein>
<dbReference type="RefSeq" id="WP_073356619.1">
    <property type="nucleotide sequence ID" value="NZ_FQUZ01000025.1"/>
</dbReference>